<dbReference type="InterPro" id="IPR003609">
    <property type="entry name" value="Pan_app"/>
</dbReference>
<dbReference type="OrthoDB" id="6296665at2759"/>
<gene>
    <name evidence="3" type="ORF">EG68_02552</name>
</gene>
<keyword evidence="1" id="KW-0732">Signal</keyword>
<evidence type="ECO:0000259" key="2">
    <source>
        <dbReference type="Pfam" id="PF00024"/>
    </source>
</evidence>
<dbReference type="Gene3D" id="3.50.4.10">
    <property type="entry name" value="Hepatocyte Growth Factor"/>
    <property type="match status" value="1"/>
</dbReference>
<name>A0A8S9Z4D6_9TREM</name>
<evidence type="ECO:0000313" key="4">
    <source>
        <dbReference type="Proteomes" id="UP000822476"/>
    </source>
</evidence>
<feature type="signal peptide" evidence="1">
    <location>
        <begin position="1"/>
        <end position="19"/>
    </location>
</feature>
<keyword evidence="4" id="KW-1185">Reference proteome</keyword>
<dbReference type="EMBL" id="JTDE01000926">
    <property type="protein sequence ID" value="KAF7260031.1"/>
    <property type="molecule type" value="Genomic_DNA"/>
</dbReference>
<feature type="domain" description="Apple" evidence="2">
    <location>
        <begin position="58"/>
        <end position="98"/>
    </location>
</feature>
<evidence type="ECO:0000313" key="3">
    <source>
        <dbReference type="EMBL" id="KAF7260031.1"/>
    </source>
</evidence>
<reference evidence="3" key="1">
    <citation type="submission" date="2019-07" db="EMBL/GenBank/DDBJ databases">
        <title>Annotation for the trematode Paragonimus miyazaki's.</title>
        <authorList>
            <person name="Choi Y.-J."/>
        </authorList>
    </citation>
    <scope>NUCLEOTIDE SEQUENCE</scope>
    <source>
        <strain evidence="3">Japan</strain>
    </source>
</reference>
<organism evidence="3 4">
    <name type="scientific">Paragonimus skrjabini miyazakii</name>
    <dbReference type="NCBI Taxonomy" id="59628"/>
    <lineage>
        <taxon>Eukaryota</taxon>
        <taxon>Metazoa</taxon>
        <taxon>Spiralia</taxon>
        <taxon>Lophotrochozoa</taxon>
        <taxon>Platyhelminthes</taxon>
        <taxon>Trematoda</taxon>
        <taxon>Digenea</taxon>
        <taxon>Plagiorchiida</taxon>
        <taxon>Troglotremata</taxon>
        <taxon>Troglotrematidae</taxon>
        <taxon>Paragonimus</taxon>
    </lineage>
</organism>
<sequence>MMPHQLALIVYLILATFNSHPTCIASTNADSSSIAQISRAYPEGQQKWVQSSTVAITADDERVGSNSLDKCKEECKNTDGCVAVKYHQNANECVILRKPIKYGNLKIVNNGKTEEAVLHVRNCRGKFVYVLHELSSLSNGYFTICLFAW</sequence>
<dbReference type="Proteomes" id="UP000822476">
    <property type="component" value="Unassembled WGS sequence"/>
</dbReference>
<proteinExistence type="predicted"/>
<protein>
    <recommendedName>
        <fullName evidence="2">Apple domain-containing protein</fullName>
    </recommendedName>
</protein>
<evidence type="ECO:0000256" key="1">
    <source>
        <dbReference type="SAM" id="SignalP"/>
    </source>
</evidence>
<dbReference type="AlphaFoldDB" id="A0A8S9Z4D6"/>
<dbReference type="Pfam" id="PF00024">
    <property type="entry name" value="PAN_1"/>
    <property type="match status" value="1"/>
</dbReference>
<feature type="chain" id="PRO_5035846754" description="Apple domain-containing protein" evidence="1">
    <location>
        <begin position="20"/>
        <end position="149"/>
    </location>
</feature>
<accession>A0A8S9Z4D6</accession>
<comment type="caution">
    <text evidence="3">The sequence shown here is derived from an EMBL/GenBank/DDBJ whole genome shotgun (WGS) entry which is preliminary data.</text>
</comment>